<gene>
    <name evidence="2" type="ORF">PUP29_10990</name>
</gene>
<dbReference type="SUPFAM" id="SSF51726">
    <property type="entry name" value="UROD/MetE-like"/>
    <property type="match status" value="1"/>
</dbReference>
<dbReference type="InterPro" id="IPR038071">
    <property type="entry name" value="UROD/MetE-like_sf"/>
</dbReference>
<dbReference type="RefSeq" id="WP_079545791.1">
    <property type="nucleotide sequence ID" value="NZ_CP117826.1"/>
</dbReference>
<evidence type="ECO:0000259" key="1">
    <source>
        <dbReference type="Pfam" id="PF01208"/>
    </source>
</evidence>
<dbReference type="Pfam" id="PF01208">
    <property type="entry name" value="URO-D"/>
    <property type="match status" value="1"/>
</dbReference>
<sequence length="382" mass="45143">MSFGSGFLTERERFLNQLRYKPVDRVTMWPPLDVWATTWKRWAQEGHTNMFAEQIGEHGGAGDLSFWDYFGCDRQDEVGIYYGFSPGFEYEKLGEDETTVTFRNHEGIVMQELKEGRETSMPHWLDFPIKTREDFRKNLYRWELNFEQRFPENWQDKCKLWKHRSIPLRMWADREGGFFGPLRNLFGIETLSYLFYDDIAFIEEVLDQKVECMTRIINRIWEDTDFDYFVFWEDMCYKNGPLLSPEMFKKYLVPRYRKITDLLRSKGVDLIFVDSDGDVTKLVPLWLEAGVNGILPFEVQCGMDVNAFRREYGKELLMMGGINKRALITGGKDIDDELRRVAPLVEEGGYIPWLDHSVPPDVSYDNFLYYMDGLQKLCSGRL</sequence>
<dbReference type="Gene3D" id="3.20.20.210">
    <property type="match status" value="1"/>
</dbReference>
<dbReference type="InterPro" id="IPR000257">
    <property type="entry name" value="Uroporphyrinogen_deCOase"/>
</dbReference>
<name>A0AAU8A7W4_9FIRM</name>
<evidence type="ECO:0000313" key="2">
    <source>
        <dbReference type="EMBL" id="XCC62041.1"/>
    </source>
</evidence>
<reference evidence="2" key="1">
    <citation type="submission" date="2023-02" db="EMBL/GenBank/DDBJ databases">
        <title>Gut commensal Christensenella minuta modulates host metabolism via a new class of secondary bile acids.</title>
        <authorList>
            <person name="Liu C."/>
        </authorList>
    </citation>
    <scope>NUCLEOTIDE SEQUENCE</scope>
    <source>
        <strain evidence="2">CA70</strain>
    </source>
</reference>
<proteinExistence type="predicted"/>
<accession>A0AAU8A7W4</accession>
<organism evidence="2">
    <name type="scientific">Christensenella massiliensis</name>
    <dbReference type="NCBI Taxonomy" id="1805714"/>
    <lineage>
        <taxon>Bacteria</taxon>
        <taxon>Bacillati</taxon>
        <taxon>Bacillota</taxon>
        <taxon>Clostridia</taxon>
        <taxon>Christensenellales</taxon>
        <taxon>Christensenellaceae</taxon>
        <taxon>Christensenella</taxon>
    </lineage>
</organism>
<feature type="domain" description="Uroporphyrinogen decarboxylase (URO-D)" evidence="1">
    <location>
        <begin position="195"/>
        <end position="372"/>
    </location>
</feature>
<protein>
    <submittedName>
        <fullName evidence="2">Uroporphyrinogen decarboxylase family protein</fullName>
    </submittedName>
</protein>
<dbReference type="EMBL" id="CP117826">
    <property type="protein sequence ID" value="XCC62041.1"/>
    <property type="molecule type" value="Genomic_DNA"/>
</dbReference>
<dbReference type="GO" id="GO:0006779">
    <property type="term" value="P:porphyrin-containing compound biosynthetic process"/>
    <property type="evidence" value="ECO:0007669"/>
    <property type="project" value="InterPro"/>
</dbReference>
<dbReference type="AlphaFoldDB" id="A0AAU8A7W4"/>
<dbReference type="GO" id="GO:0004853">
    <property type="term" value="F:uroporphyrinogen decarboxylase activity"/>
    <property type="evidence" value="ECO:0007669"/>
    <property type="project" value="InterPro"/>
</dbReference>